<reference evidence="1" key="1">
    <citation type="journal article" date="2015" name="Nature">
        <title>Complex archaea that bridge the gap between prokaryotes and eukaryotes.</title>
        <authorList>
            <person name="Spang A."/>
            <person name="Saw J.H."/>
            <person name="Jorgensen S.L."/>
            <person name="Zaremba-Niedzwiedzka K."/>
            <person name="Martijn J."/>
            <person name="Lind A.E."/>
            <person name="van Eijk R."/>
            <person name="Schleper C."/>
            <person name="Guy L."/>
            <person name="Ettema T.J."/>
        </authorList>
    </citation>
    <scope>NUCLEOTIDE SEQUENCE</scope>
</reference>
<dbReference type="PANTHER" id="PTHR41700">
    <property type="entry name" value="GCN5-RELATED N-ACETYLTRANSFERASE"/>
    <property type="match status" value="1"/>
</dbReference>
<dbReference type="SUPFAM" id="SSF55729">
    <property type="entry name" value="Acyl-CoA N-acyltransferases (Nat)"/>
    <property type="match status" value="1"/>
</dbReference>
<dbReference type="InterPro" id="IPR016181">
    <property type="entry name" value="Acyl_CoA_acyltransferase"/>
</dbReference>
<accession>A0A0F9DGM9</accession>
<sequence length="233" mass="27221">DLMIGFLFGVAAIHYGRPSQHSHMMAVLPEYRDQRIGFNLKKAQREDALSRNIDLITWAFDPLQSRNAYLNLNKLGVIACSYDINLYGEESSSELHSGLGTDRLLAEWWLVSNKVKSIMDGDTQEVMEKQPVEGMNINKTRRNEQGLRLPVESDLTLTNDVLLLEIPDDIEEIKKLNIQVGHQWREHVQKALIHYFTTGYYINYLHIEREDDVRRIYYVLERLTKPYKPMIRD</sequence>
<protein>
    <recommendedName>
        <fullName evidence="2">N-acetyltransferase domain-containing protein</fullName>
    </recommendedName>
</protein>
<evidence type="ECO:0008006" key="2">
    <source>
        <dbReference type="Google" id="ProtNLM"/>
    </source>
</evidence>
<dbReference type="PANTHER" id="PTHR41700:SF1">
    <property type="entry name" value="N-ACETYLTRANSFERASE DOMAIN-CONTAINING PROTEIN"/>
    <property type="match status" value="1"/>
</dbReference>
<dbReference type="InterPro" id="IPR038764">
    <property type="entry name" value="GNAT_N_AcTrfase_prd"/>
</dbReference>
<name>A0A0F9DGM9_9ZZZZ</name>
<evidence type="ECO:0000313" key="1">
    <source>
        <dbReference type="EMBL" id="KKL60779.1"/>
    </source>
</evidence>
<dbReference type="EMBL" id="LAZR01029034">
    <property type="protein sequence ID" value="KKL60779.1"/>
    <property type="molecule type" value="Genomic_DNA"/>
</dbReference>
<comment type="caution">
    <text evidence="1">The sequence shown here is derived from an EMBL/GenBank/DDBJ whole genome shotgun (WGS) entry which is preliminary data.</text>
</comment>
<proteinExistence type="predicted"/>
<feature type="non-terminal residue" evidence="1">
    <location>
        <position position="1"/>
    </location>
</feature>
<gene>
    <name evidence="1" type="ORF">LCGC14_2201890</name>
</gene>
<dbReference type="AlphaFoldDB" id="A0A0F9DGM9"/>
<organism evidence="1">
    <name type="scientific">marine sediment metagenome</name>
    <dbReference type="NCBI Taxonomy" id="412755"/>
    <lineage>
        <taxon>unclassified sequences</taxon>
        <taxon>metagenomes</taxon>
        <taxon>ecological metagenomes</taxon>
    </lineage>
</organism>